<evidence type="ECO:0000313" key="2">
    <source>
        <dbReference type="EMBL" id="KAF5384395.1"/>
    </source>
</evidence>
<evidence type="ECO:0000313" key="3">
    <source>
        <dbReference type="Proteomes" id="UP000565441"/>
    </source>
</evidence>
<dbReference type="AlphaFoldDB" id="A0A8H5M7T4"/>
<feature type="compositionally biased region" description="Acidic residues" evidence="1">
    <location>
        <begin position="77"/>
        <end position="90"/>
    </location>
</feature>
<organism evidence="2 3">
    <name type="scientific">Tricholomella constricta</name>
    <dbReference type="NCBI Taxonomy" id="117010"/>
    <lineage>
        <taxon>Eukaryota</taxon>
        <taxon>Fungi</taxon>
        <taxon>Dikarya</taxon>
        <taxon>Basidiomycota</taxon>
        <taxon>Agaricomycotina</taxon>
        <taxon>Agaricomycetes</taxon>
        <taxon>Agaricomycetidae</taxon>
        <taxon>Agaricales</taxon>
        <taxon>Tricholomatineae</taxon>
        <taxon>Lyophyllaceae</taxon>
        <taxon>Tricholomella</taxon>
    </lineage>
</organism>
<protein>
    <submittedName>
        <fullName evidence="2">Uncharacterized protein</fullName>
    </submittedName>
</protein>
<evidence type="ECO:0000256" key="1">
    <source>
        <dbReference type="SAM" id="MobiDB-lite"/>
    </source>
</evidence>
<feature type="region of interest" description="Disordered" evidence="1">
    <location>
        <begin position="47"/>
        <end position="90"/>
    </location>
</feature>
<reference evidence="2 3" key="1">
    <citation type="journal article" date="2020" name="ISME J.">
        <title>Uncovering the hidden diversity of litter-decomposition mechanisms in mushroom-forming fungi.</title>
        <authorList>
            <person name="Floudas D."/>
            <person name="Bentzer J."/>
            <person name="Ahren D."/>
            <person name="Johansson T."/>
            <person name="Persson P."/>
            <person name="Tunlid A."/>
        </authorList>
    </citation>
    <scope>NUCLEOTIDE SEQUENCE [LARGE SCALE GENOMIC DNA]</scope>
    <source>
        <strain evidence="2 3">CBS 661.87</strain>
    </source>
</reference>
<proteinExistence type="predicted"/>
<gene>
    <name evidence="2" type="ORF">D9615_003391</name>
</gene>
<comment type="caution">
    <text evidence="2">The sequence shown here is derived from an EMBL/GenBank/DDBJ whole genome shotgun (WGS) entry which is preliminary data.</text>
</comment>
<dbReference type="Proteomes" id="UP000565441">
    <property type="component" value="Unassembled WGS sequence"/>
</dbReference>
<name>A0A8H5M7T4_9AGAR</name>
<accession>A0A8H5M7T4</accession>
<keyword evidence="3" id="KW-1185">Reference proteome</keyword>
<sequence>MRPLCKLQAAGYQTHASDLPTSNAQAVARILSERGLRLREHLEQSAFHCDDSDDEGNDDGLRDGRTKSPAAKRQNPIEEEIAVEEAEENS</sequence>
<dbReference type="EMBL" id="JAACJP010000005">
    <property type="protein sequence ID" value="KAF5384395.1"/>
    <property type="molecule type" value="Genomic_DNA"/>
</dbReference>